<keyword evidence="3" id="KW-0489">Methyltransferase</keyword>
<evidence type="ECO:0000256" key="1">
    <source>
        <dbReference type="ARBA" id="ARBA00006594"/>
    </source>
</evidence>
<dbReference type="GO" id="GO:1904047">
    <property type="term" value="F:S-adenosyl-L-methionine binding"/>
    <property type="evidence" value="ECO:0007669"/>
    <property type="project" value="TreeGrafter"/>
</dbReference>
<dbReference type="EC" id="2.1.1.72" evidence="2"/>
<keyword evidence="4" id="KW-0808">Transferase</keyword>
<dbReference type="GO" id="GO:0009007">
    <property type="term" value="F:site-specific DNA-methyltransferase (adenine-specific) activity"/>
    <property type="evidence" value="ECO:0007669"/>
    <property type="project" value="UniProtKB-EC"/>
</dbReference>
<protein>
    <recommendedName>
        <fullName evidence="2">site-specific DNA-methyltransferase (adenine-specific)</fullName>
        <ecNumber evidence="2">2.1.1.72</ecNumber>
    </recommendedName>
</protein>
<dbReference type="Pfam" id="PF02086">
    <property type="entry name" value="MethyltransfD12"/>
    <property type="match status" value="1"/>
</dbReference>
<dbReference type="PRINTS" id="PR00505">
    <property type="entry name" value="D12N6MTFRASE"/>
</dbReference>
<reference evidence="7 8" key="1">
    <citation type="submission" date="2014-07" db="EMBL/GenBank/DDBJ databases">
        <title>Draft genome sequence of Thalassospira profundimaris S25-3-2.</title>
        <authorList>
            <person name="Lai Q."/>
            <person name="Shao Z."/>
        </authorList>
    </citation>
    <scope>NUCLEOTIDE SEQUENCE [LARGE SCALE GENOMIC DNA]</scope>
    <source>
        <strain evidence="7 8">S25-3-2</strain>
    </source>
</reference>
<dbReference type="OrthoDB" id="9805629at2"/>
<evidence type="ECO:0000256" key="5">
    <source>
        <dbReference type="ARBA" id="ARBA00022691"/>
    </source>
</evidence>
<dbReference type="GO" id="GO:0043565">
    <property type="term" value="F:sequence-specific DNA binding"/>
    <property type="evidence" value="ECO:0007669"/>
    <property type="project" value="TreeGrafter"/>
</dbReference>
<dbReference type="Proteomes" id="UP000252517">
    <property type="component" value="Unassembled WGS sequence"/>
</dbReference>
<evidence type="ECO:0000313" key="8">
    <source>
        <dbReference type="Proteomes" id="UP000252517"/>
    </source>
</evidence>
<proteinExistence type="inferred from homology"/>
<dbReference type="EMBL" id="JPWH01000002">
    <property type="protein sequence ID" value="RCK53789.1"/>
    <property type="molecule type" value="Genomic_DNA"/>
</dbReference>
<dbReference type="Gene3D" id="3.40.50.150">
    <property type="entry name" value="Vaccinia Virus protein VP39"/>
    <property type="match status" value="1"/>
</dbReference>
<dbReference type="GO" id="GO:0006298">
    <property type="term" value="P:mismatch repair"/>
    <property type="evidence" value="ECO:0007669"/>
    <property type="project" value="TreeGrafter"/>
</dbReference>
<dbReference type="GO" id="GO:0032259">
    <property type="term" value="P:methylation"/>
    <property type="evidence" value="ECO:0007669"/>
    <property type="project" value="UniProtKB-KW"/>
</dbReference>
<sequence length="286" mass="32750">MPVTDSPLRYPGGKSQLIPFIIDLMRKNDLFYGQYAEPFAGGAGVPLKLLLDGYVDKVYINDFDEAIYSFWASVLEEPEELSRMIRDVKVDIDTWREMRRIYFDRKEVTRLELGFSTLFLNRTNRSGIIKAGVIGGVQQLGKYKLDCRFNKDDLIRKIMRIAGRRDGICLTNLDALDFLDTVIPNTDNNILVNLDPPYFGKGKDLYANYYNFDDHQALAEKIYSLGRKWIVTYDDVSEIRDLYSHFPMYTNQLNYSAQVKRVGTELLVAMPGLVLPEGTALNPVAL</sequence>
<evidence type="ECO:0000256" key="6">
    <source>
        <dbReference type="ARBA" id="ARBA00047942"/>
    </source>
</evidence>
<dbReference type="InterPro" id="IPR023095">
    <property type="entry name" value="Ade_MeTrfase_dom_2"/>
</dbReference>
<comment type="catalytic activity">
    <reaction evidence="6">
        <text>a 2'-deoxyadenosine in DNA + S-adenosyl-L-methionine = an N(6)-methyl-2'-deoxyadenosine in DNA + S-adenosyl-L-homocysteine + H(+)</text>
        <dbReference type="Rhea" id="RHEA:15197"/>
        <dbReference type="Rhea" id="RHEA-COMP:12418"/>
        <dbReference type="Rhea" id="RHEA-COMP:12419"/>
        <dbReference type="ChEBI" id="CHEBI:15378"/>
        <dbReference type="ChEBI" id="CHEBI:57856"/>
        <dbReference type="ChEBI" id="CHEBI:59789"/>
        <dbReference type="ChEBI" id="CHEBI:90615"/>
        <dbReference type="ChEBI" id="CHEBI:90616"/>
        <dbReference type="EC" id="2.1.1.72"/>
    </reaction>
</comment>
<gene>
    <name evidence="7" type="ORF">TH25_04650</name>
</gene>
<comment type="similarity">
    <text evidence="1">Belongs to the N(4)/N(6)-methyltransferase family.</text>
</comment>
<dbReference type="Gene3D" id="1.10.1020.10">
    <property type="entry name" value="Adenine-specific Methyltransferase, Domain 2"/>
    <property type="match status" value="1"/>
</dbReference>
<evidence type="ECO:0000313" key="7">
    <source>
        <dbReference type="EMBL" id="RCK53789.1"/>
    </source>
</evidence>
<dbReference type="InterPro" id="IPR012263">
    <property type="entry name" value="M_m6A_EcoRV"/>
</dbReference>
<organism evidence="7 8">
    <name type="scientific">Thalassospira profundimaris</name>
    <dbReference type="NCBI Taxonomy" id="502049"/>
    <lineage>
        <taxon>Bacteria</taxon>
        <taxon>Pseudomonadati</taxon>
        <taxon>Pseudomonadota</taxon>
        <taxon>Alphaproteobacteria</taxon>
        <taxon>Rhodospirillales</taxon>
        <taxon>Thalassospiraceae</taxon>
        <taxon>Thalassospira</taxon>
    </lineage>
</organism>
<evidence type="ECO:0000256" key="4">
    <source>
        <dbReference type="ARBA" id="ARBA00022679"/>
    </source>
</evidence>
<accession>A0A367XK35</accession>
<dbReference type="InterPro" id="IPR012327">
    <property type="entry name" value="MeTrfase_D12"/>
</dbReference>
<dbReference type="SUPFAM" id="SSF53335">
    <property type="entry name" value="S-adenosyl-L-methionine-dependent methyltransferases"/>
    <property type="match status" value="1"/>
</dbReference>
<dbReference type="RefSeq" id="WP_114087210.1">
    <property type="nucleotide sequence ID" value="NZ_JPWH01000002.1"/>
</dbReference>
<keyword evidence="5" id="KW-0949">S-adenosyl-L-methionine</keyword>
<dbReference type="InterPro" id="IPR029063">
    <property type="entry name" value="SAM-dependent_MTases_sf"/>
</dbReference>
<comment type="caution">
    <text evidence="7">The sequence shown here is derived from an EMBL/GenBank/DDBJ whole genome shotgun (WGS) entry which is preliminary data.</text>
</comment>
<name>A0A367XK35_9PROT</name>
<dbReference type="AlphaFoldDB" id="A0A367XK35"/>
<dbReference type="GO" id="GO:0009307">
    <property type="term" value="P:DNA restriction-modification system"/>
    <property type="evidence" value="ECO:0007669"/>
    <property type="project" value="InterPro"/>
</dbReference>
<evidence type="ECO:0000256" key="2">
    <source>
        <dbReference type="ARBA" id="ARBA00011900"/>
    </source>
</evidence>
<dbReference type="PIRSF" id="PIRSF000398">
    <property type="entry name" value="M_m6A_EcoRV"/>
    <property type="match status" value="1"/>
</dbReference>
<evidence type="ECO:0000256" key="3">
    <source>
        <dbReference type="ARBA" id="ARBA00022603"/>
    </source>
</evidence>
<dbReference type="PANTHER" id="PTHR30481:SF2">
    <property type="entry name" value="SITE-SPECIFIC DNA-METHYLTRANSFERASE (ADENINE-SPECIFIC)"/>
    <property type="match status" value="1"/>
</dbReference>
<dbReference type="PANTHER" id="PTHR30481">
    <property type="entry name" value="DNA ADENINE METHYLASE"/>
    <property type="match status" value="1"/>
</dbReference>